<sequence>MACSNSKKTSRKQRVVNPARARHGAKSNGRDRASTLAPPVVGSKKSYPISPTPCPQEEEESRAQRATHRQTQFPAPHPRPHNNLFSPPLAPSHATPRNLPR</sequence>
<dbReference type="OrthoDB" id="10344687at2759"/>
<keyword evidence="3" id="KW-1185">Reference proteome</keyword>
<dbReference type="OMA" id="HPRPHNN"/>
<evidence type="ECO:0000313" key="2">
    <source>
        <dbReference type="EMBL" id="EMD68585.1"/>
    </source>
</evidence>
<dbReference type="HOGENOM" id="CLU_2305805_0_0_1"/>
<dbReference type="AlphaFoldDB" id="M2T292"/>
<evidence type="ECO:0000256" key="1">
    <source>
        <dbReference type="SAM" id="MobiDB-lite"/>
    </source>
</evidence>
<dbReference type="RefSeq" id="XP_007696149.1">
    <property type="nucleotide sequence ID" value="XM_007697959.1"/>
</dbReference>
<dbReference type="Proteomes" id="UP000016934">
    <property type="component" value="Unassembled WGS sequence"/>
</dbReference>
<dbReference type="EMBL" id="KB445638">
    <property type="protein sequence ID" value="EMD68585.1"/>
    <property type="molecule type" value="Genomic_DNA"/>
</dbReference>
<feature type="region of interest" description="Disordered" evidence="1">
    <location>
        <begin position="1"/>
        <end position="101"/>
    </location>
</feature>
<reference evidence="3" key="2">
    <citation type="journal article" date="2013" name="PLoS Genet.">
        <title>Comparative genome structure, secondary metabolite, and effector coding capacity across Cochliobolus pathogens.</title>
        <authorList>
            <person name="Condon B.J."/>
            <person name="Leng Y."/>
            <person name="Wu D."/>
            <person name="Bushley K.E."/>
            <person name="Ohm R.A."/>
            <person name="Otillar R."/>
            <person name="Martin J."/>
            <person name="Schackwitz W."/>
            <person name="Grimwood J."/>
            <person name="MohdZainudin N."/>
            <person name="Xue C."/>
            <person name="Wang R."/>
            <person name="Manning V.A."/>
            <person name="Dhillon B."/>
            <person name="Tu Z.J."/>
            <person name="Steffenson B.J."/>
            <person name="Salamov A."/>
            <person name="Sun H."/>
            <person name="Lowry S."/>
            <person name="LaButti K."/>
            <person name="Han J."/>
            <person name="Copeland A."/>
            <person name="Lindquist E."/>
            <person name="Barry K."/>
            <person name="Schmutz J."/>
            <person name="Baker S.E."/>
            <person name="Ciuffetti L.M."/>
            <person name="Grigoriev I.V."/>
            <person name="Zhong S."/>
            <person name="Turgeon B.G."/>
        </authorList>
    </citation>
    <scope>NUCLEOTIDE SEQUENCE [LARGE SCALE GENOMIC DNA]</scope>
    <source>
        <strain evidence="3">ND90Pr / ATCC 201652</strain>
    </source>
</reference>
<dbReference type="GeneID" id="19135672"/>
<name>M2T292_COCSN</name>
<proteinExistence type="predicted"/>
<protein>
    <submittedName>
        <fullName evidence="2">Uncharacterized protein</fullName>
    </submittedName>
</protein>
<feature type="compositionally biased region" description="Basic residues" evidence="1">
    <location>
        <begin position="8"/>
        <end position="25"/>
    </location>
</feature>
<evidence type="ECO:0000313" key="3">
    <source>
        <dbReference type="Proteomes" id="UP000016934"/>
    </source>
</evidence>
<gene>
    <name evidence="2" type="ORF">COCSADRAFT_274164</name>
</gene>
<accession>M2T292</accession>
<reference evidence="2 3" key="1">
    <citation type="journal article" date="2012" name="PLoS Pathog.">
        <title>Diverse lifestyles and strategies of plant pathogenesis encoded in the genomes of eighteen Dothideomycetes fungi.</title>
        <authorList>
            <person name="Ohm R.A."/>
            <person name="Feau N."/>
            <person name="Henrissat B."/>
            <person name="Schoch C.L."/>
            <person name="Horwitz B.A."/>
            <person name="Barry K.W."/>
            <person name="Condon B.J."/>
            <person name="Copeland A.C."/>
            <person name="Dhillon B."/>
            <person name="Glaser F."/>
            <person name="Hesse C.N."/>
            <person name="Kosti I."/>
            <person name="LaButti K."/>
            <person name="Lindquist E.A."/>
            <person name="Lucas S."/>
            <person name="Salamov A.A."/>
            <person name="Bradshaw R.E."/>
            <person name="Ciuffetti L."/>
            <person name="Hamelin R.C."/>
            <person name="Kema G.H.J."/>
            <person name="Lawrence C."/>
            <person name="Scott J.A."/>
            <person name="Spatafora J.W."/>
            <person name="Turgeon B.G."/>
            <person name="de Wit P.J.G.M."/>
            <person name="Zhong S."/>
            <person name="Goodwin S.B."/>
            <person name="Grigoriev I.V."/>
        </authorList>
    </citation>
    <scope>NUCLEOTIDE SEQUENCE [LARGE SCALE GENOMIC DNA]</scope>
    <source>
        <strain evidence="3">ND90Pr / ATCC 201652</strain>
    </source>
</reference>
<dbReference type="KEGG" id="bsc:COCSADRAFT_274164"/>
<organism evidence="2 3">
    <name type="scientific">Cochliobolus sativus (strain ND90Pr / ATCC 201652)</name>
    <name type="common">Common root rot and spot blotch fungus</name>
    <name type="synonym">Bipolaris sorokiniana</name>
    <dbReference type="NCBI Taxonomy" id="665912"/>
    <lineage>
        <taxon>Eukaryota</taxon>
        <taxon>Fungi</taxon>
        <taxon>Dikarya</taxon>
        <taxon>Ascomycota</taxon>
        <taxon>Pezizomycotina</taxon>
        <taxon>Dothideomycetes</taxon>
        <taxon>Pleosporomycetidae</taxon>
        <taxon>Pleosporales</taxon>
        <taxon>Pleosporineae</taxon>
        <taxon>Pleosporaceae</taxon>
        <taxon>Bipolaris</taxon>
    </lineage>
</organism>